<dbReference type="PANTHER" id="PTHR30528:SF0">
    <property type="entry name" value="CYTOPLASMIC PROTEIN"/>
    <property type="match status" value="1"/>
</dbReference>
<organism evidence="1 2">
    <name type="scientific">Micromonospora sicca</name>
    <dbReference type="NCBI Taxonomy" id="2202420"/>
    <lineage>
        <taxon>Bacteria</taxon>
        <taxon>Bacillati</taxon>
        <taxon>Actinomycetota</taxon>
        <taxon>Actinomycetes</taxon>
        <taxon>Micromonosporales</taxon>
        <taxon>Micromonosporaceae</taxon>
        <taxon>Micromonospora</taxon>
    </lineage>
</organism>
<name>A0A317DRN4_9ACTN</name>
<protein>
    <submittedName>
        <fullName evidence="1">Winged helix-turn-helix domain-containing protein</fullName>
    </submittedName>
</protein>
<dbReference type="Pfam" id="PF06224">
    <property type="entry name" value="AlkZ-like"/>
    <property type="match status" value="1"/>
</dbReference>
<gene>
    <name evidence="1" type="ORF">DKT69_10515</name>
</gene>
<dbReference type="InterPro" id="IPR009351">
    <property type="entry name" value="AlkZ-like"/>
</dbReference>
<dbReference type="Proteomes" id="UP000246050">
    <property type="component" value="Unassembled WGS sequence"/>
</dbReference>
<evidence type="ECO:0000313" key="1">
    <source>
        <dbReference type="EMBL" id="PWR15513.1"/>
    </source>
</evidence>
<dbReference type="RefSeq" id="WP_109801375.1">
    <property type="nucleotide sequence ID" value="NZ_QGKS01000181.1"/>
</dbReference>
<evidence type="ECO:0000313" key="2">
    <source>
        <dbReference type="Proteomes" id="UP000246050"/>
    </source>
</evidence>
<dbReference type="OrthoDB" id="9787207at2"/>
<reference evidence="1 2" key="1">
    <citation type="submission" date="2018-05" db="EMBL/GenBank/DDBJ databases">
        <title>Micromonosporas from Atacama Desert.</title>
        <authorList>
            <person name="Carro L."/>
            <person name="Golinska P."/>
            <person name="Klenk H.-P."/>
            <person name="Goodfellow M."/>
        </authorList>
    </citation>
    <scope>NUCLEOTIDE SEQUENCE [LARGE SCALE GENOMIC DNA]</scope>
    <source>
        <strain evidence="1 2">4G51</strain>
    </source>
</reference>
<dbReference type="EMBL" id="QGKS01000181">
    <property type="protein sequence ID" value="PWR15513.1"/>
    <property type="molecule type" value="Genomic_DNA"/>
</dbReference>
<comment type="caution">
    <text evidence="1">The sequence shown here is derived from an EMBL/GenBank/DDBJ whole genome shotgun (WGS) entry which is preliminary data.</text>
</comment>
<accession>A0A317DRN4</accession>
<sequence>MEVHRLDRTEARRIAVRAQLLGAPRPTDLVTVVRQLTLLQIDPTAAVAPSADLVAWSRLGASYRPDQLQRALEQDRTLFEHNAMVRPVSDLGLYLAGAADWPSRATTREWLRANDAFRRDILDLLGRSGPLLSRDIPDTSVVPWPSTGWTNNRNVTQMLEFLMMRGEIAIAGRRGRQRLWNLAERIYPADLPELTVDEAHRLRNERRLRSLGIARARGTALPNEPADVGDAGEPAVVEGVSGTWRVDPEAIGRPFTGRTALLSPFDRLVHDRVRTLDLFDFEYTLEMYKPKAKRRWGYFALPVLHEDRLVGKVDATADRKSGELVVHAVHRDVPFTPAMTDAVHHELEDLASWLRLTLREAGSAR</sequence>
<dbReference type="AlphaFoldDB" id="A0A317DRN4"/>
<proteinExistence type="predicted"/>
<dbReference type="PANTHER" id="PTHR30528">
    <property type="entry name" value="CYTOPLASMIC PROTEIN"/>
    <property type="match status" value="1"/>
</dbReference>